<organism evidence="2 3">
    <name type="scientific">Streptomyces lydicus</name>
    <dbReference type="NCBI Taxonomy" id="47763"/>
    <lineage>
        <taxon>Bacteria</taxon>
        <taxon>Bacillati</taxon>
        <taxon>Actinomycetota</taxon>
        <taxon>Actinomycetes</taxon>
        <taxon>Kitasatosporales</taxon>
        <taxon>Streptomycetaceae</taxon>
        <taxon>Streptomyces</taxon>
    </lineage>
</organism>
<evidence type="ECO:0000313" key="2">
    <source>
        <dbReference type="EMBL" id="AZS70204.1"/>
    </source>
</evidence>
<evidence type="ECO:0000313" key="3">
    <source>
        <dbReference type="Proteomes" id="UP000275579"/>
    </source>
</evidence>
<feature type="region of interest" description="Disordered" evidence="1">
    <location>
        <begin position="80"/>
        <end position="117"/>
    </location>
</feature>
<dbReference type="AlphaFoldDB" id="A0A3S9Y664"/>
<reference evidence="2 3" key="1">
    <citation type="submission" date="2018-04" db="EMBL/GenBank/DDBJ databases">
        <title>Complete genome sequences of Streptomyces lydicus strain WYEC and characterization of antagonistic properties of biological control agents.</title>
        <authorList>
            <person name="Mariita R.M."/>
            <person name="Sello J.K."/>
        </authorList>
    </citation>
    <scope>NUCLEOTIDE SEQUENCE [LARGE SCALE GENOMIC DNA]</scope>
    <source>
        <strain evidence="2 3">WYEC 108</strain>
    </source>
</reference>
<protein>
    <recommendedName>
        <fullName evidence="4">Transposase Helix-turn-helix domain-containing protein</fullName>
    </recommendedName>
</protein>
<dbReference type="EMBL" id="CP029042">
    <property type="protein sequence ID" value="AZS70204.1"/>
    <property type="molecule type" value="Genomic_DNA"/>
</dbReference>
<evidence type="ECO:0000256" key="1">
    <source>
        <dbReference type="SAM" id="MobiDB-lite"/>
    </source>
</evidence>
<accession>A0A3S9Y664</accession>
<evidence type="ECO:0008006" key="4">
    <source>
        <dbReference type="Google" id="ProtNLM"/>
    </source>
</evidence>
<name>A0A3S9Y664_9ACTN</name>
<feature type="region of interest" description="Disordered" evidence="1">
    <location>
        <begin position="146"/>
        <end position="198"/>
    </location>
</feature>
<gene>
    <name evidence="2" type="ORF">DDE74_03940</name>
</gene>
<proteinExistence type="predicted"/>
<dbReference type="RefSeq" id="WP_368041423.1">
    <property type="nucleotide sequence ID" value="NZ_CP029042.1"/>
</dbReference>
<sequence length="198" mass="20856">MLLAFLAKGDTFEQLGCHFGIGTETARRYVNEGIDALAAPASSLADALAASGEERRLLLDGALMSAWRCTSLATEATRIRSTPRARAATAGRSWPTPPLHACEPPQSGPSPSSRAGACCTRSTSAPYWSSLATRCRGSLIAVSRGERIEPTQPNGQASDAPAVPIEVVRGRRKPTPPVTLSQRNSSGDISLNEGENLD</sequence>
<dbReference type="Proteomes" id="UP000275579">
    <property type="component" value="Chromosome"/>
</dbReference>
<feature type="compositionally biased region" description="Polar residues" evidence="1">
    <location>
        <begin position="178"/>
        <end position="189"/>
    </location>
</feature>